<comment type="caution">
    <text evidence="16">The sequence shown here is derived from an EMBL/GenBank/DDBJ whole genome shotgun (WGS) entry which is preliminary data.</text>
</comment>
<feature type="transmembrane region" description="Helical" evidence="14">
    <location>
        <begin position="61"/>
        <end position="86"/>
    </location>
</feature>
<accession>A0A7K7A916</accession>
<feature type="transmembrane region" description="Helical" evidence="14">
    <location>
        <begin position="242"/>
        <end position="261"/>
    </location>
</feature>
<evidence type="ECO:0000256" key="2">
    <source>
        <dbReference type="ARBA" id="ARBA00004651"/>
    </source>
</evidence>
<evidence type="ECO:0000256" key="4">
    <source>
        <dbReference type="ARBA" id="ARBA00022606"/>
    </source>
</evidence>
<dbReference type="FunFam" id="1.20.1070.10:FF:000004">
    <property type="entry name" value="Olfactory receptor"/>
    <property type="match status" value="1"/>
</dbReference>
<dbReference type="InterPro" id="IPR017452">
    <property type="entry name" value="GPCR_Rhodpsn_7TM"/>
</dbReference>
<evidence type="ECO:0000256" key="10">
    <source>
        <dbReference type="ARBA" id="ARBA00023170"/>
    </source>
</evidence>
<keyword evidence="12 13" id="KW-0807">Transducer</keyword>
<dbReference type="InterPro" id="IPR000725">
    <property type="entry name" value="Olfact_rcpt"/>
</dbReference>
<evidence type="ECO:0000256" key="9">
    <source>
        <dbReference type="ARBA" id="ARBA00023136"/>
    </source>
</evidence>
<comment type="similarity">
    <text evidence="13">Belongs to the G-protein coupled receptor 1 family.</text>
</comment>
<evidence type="ECO:0000256" key="3">
    <source>
        <dbReference type="ARBA" id="ARBA00022475"/>
    </source>
</evidence>
<evidence type="ECO:0000313" key="16">
    <source>
        <dbReference type="EMBL" id="NWX92622.1"/>
    </source>
</evidence>
<feature type="non-terminal residue" evidence="16">
    <location>
        <position position="309"/>
    </location>
</feature>
<evidence type="ECO:0000256" key="8">
    <source>
        <dbReference type="ARBA" id="ARBA00023040"/>
    </source>
</evidence>
<keyword evidence="10 13" id="KW-0675">Receptor</keyword>
<keyword evidence="9 14" id="KW-0472">Membrane</keyword>
<keyword evidence="5 13" id="KW-0812">Transmembrane</keyword>
<keyword evidence="4 14" id="KW-0716">Sensory transduction</keyword>
<name>A0A7K7A916_9AVES</name>
<evidence type="ECO:0000256" key="13">
    <source>
        <dbReference type="RuleBase" id="RU000688"/>
    </source>
</evidence>
<dbReference type="Proteomes" id="UP000538817">
    <property type="component" value="Unassembled WGS sequence"/>
</dbReference>
<dbReference type="EMBL" id="VZSG01001115">
    <property type="protein sequence ID" value="NWX92622.1"/>
    <property type="molecule type" value="Genomic_DNA"/>
</dbReference>
<sequence length="309" mass="34956">MAPANGTEVTEFILSGLTDYPQLQFPLFFIFLAMYAVTLLGNLGIITLIRVDLHLHTPMYYFLSHLAFVDISYSSVIIPQMLVHILEEEKTIGFSRCAAQLCFFVVFGITECLLLTVMAFDRYVAICKPLLYPVIMRPWTCGWLVGGSYAISVLHAVTHATFIFTFSFCGANIINHYFCDILPLLALSCSDTHTYEVVVFALVSINCLSTMAIIFFSYVYILPTILRICSPEGRRKAFSTCAPHLLVVTMFYGAILFMYLRPSSTNMSAKDKVTTLFYTVITPMLNPFIYSLRNREVKIAMKRAVHRLP</sequence>
<dbReference type="Gene3D" id="1.20.1070.10">
    <property type="entry name" value="Rhodopsin 7-helix transmembrane proteins"/>
    <property type="match status" value="1"/>
</dbReference>
<dbReference type="GO" id="GO:0004984">
    <property type="term" value="F:olfactory receptor activity"/>
    <property type="evidence" value="ECO:0007669"/>
    <property type="project" value="InterPro"/>
</dbReference>
<evidence type="ECO:0000259" key="15">
    <source>
        <dbReference type="PROSITE" id="PS50262"/>
    </source>
</evidence>
<gene>
    <name evidence="16" type="ORF">NOTPEN_R13987</name>
</gene>
<keyword evidence="6 14" id="KW-0552">Olfaction</keyword>
<comment type="function">
    <text evidence="1">Odorant receptor.</text>
</comment>
<reference evidence="16 17" key="1">
    <citation type="submission" date="2019-09" db="EMBL/GenBank/DDBJ databases">
        <title>Bird 10,000 Genomes (B10K) Project - Family phase.</title>
        <authorList>
            <person name="Zhang G."/>
        </authorList>
    </citation>
    <scope>NUCLEOTIDE SEQUENCE [LARGE SCALE GENOMIC DNA]</scope>
    <source>
        <strain evidence="16">B10K-MSB-04</strain>
    </source>
</reference>
<keyword evidence="11" id="KW-0325">Glycoprotein</keyword>
<keyword evidence="7 14" id="KW-1133">Transmembrane helix</keyword>
<dbReference type="PRINTS" id="PR00245">
    <property type="entry name" value="OLFACTORYR"/>
</dbReference>
<dbReference type="SUPFAM" id="SSF81321">
    <property type="entry name" value="Family A G protein-coupled receptor-like"/>
    <property type="match status" value="1"/>
</dbReference>
<feature type="domain" description="G-protein coupled receptors family 1 profile" evidence="15">
    <location>
        <begin position="41"/>
        <end position="290"/>
    </location>
</feature>
<evidence type="ECO:0000256" key="12">
    <source>
        <dbReference type="ARBA" id="ARBA00023224"/>
    </source>
</evidence>
<dbReference type="PROSITE" id="PS50262">
    <property type="entry name" value="G_PROTEIN_RECEP_F1_2"/>
    <property type="match status" value="1"/>
</dbReference>
<comment type="subcellular location">
    <subcellularLocation>
        <location evidence="2 14">Cell membrane</location>
        <topology evidence="2 14">Multi-pass membrane protein</topology>
    </subcellularLocation>
</comment>
<dbReference type="CDD" id="cd15230">
    <property type="entry name" value="7tmA_OR5-like"/>
    <property type="match status" value="1"/>
</dbReference>
<feature type="transmembrane region" description="Helical" evidence="14">
    <location>
        <begin position="273"/>
        <end position="292"/>
    </location>
</feature>
<feature type="transmembrane region" description="Helical" evidence="14">
    <location>
        <begin position="194"/>
        <end position="221"/>
    </location>
</feature>
<dbReference type="PROSITE" id="PS00237">
    <property type="entry name" value="G_PROTEIN_RECEP_F1_1"/>
    <property type="match status" value="1"/>
</dbReference>
<evidence type="ECO:0000256" key="5">
    <source>
        <dbReference type="ARBA" id="ARBA00022692"/>
    </source>
</evidence>
<protein>
    <recommendedName>
        <fullName evidence="14">Olfactory receptor</fullName>
    </recommendedName>
</protein>
<organism evidence="16 17">
    <name type="scientific">Nothoprocta pentlandii</name>
    <dbReference type="NCBI Taxonomy" id="2585814"/>
    <lineage>
        <taxon>Eukaryota</taxon>
        <taxon>Metazoa</taxon>
        <taxon>Chordata</taxon>
        <taxon>Craniata</taxon>
        <taxon>Vertebrata</taxon>
        <taxon>Euteleostomi</taxon>
        <taxon>Archelosauria</taxon>
        <taxon>Archosauria</taxon>
        <taxon>Dinosauria</taxon>
        <taxon>Saurischia</taxon>
        <taxon>Theropoda</taxon>
        <taxon>Coelurosauria</taxon>
        <taxon>Aves</taxon>
        <taxon>Palaeognathae</taxon>
        <taxon>Tinamiformes</taxon>
        <taxon>Tinamidae</taxon>
        <taxon>Nothoprocta</taxon>
    </lineage>
</organism>
<dbReference type="InterPro" id="IPR000276">
    <property type="entry name" value="GPCR_Rhodpsn"/>
</dbReference>
<evidence type="ECO:0000256" key="7">
    <source>
        <dbReference type="ARBA" id="ARBA00022989"/>
    </source>
</evidence>
<evidence type="ECO:0000256" key="1">
    <source>
        <dbReference type="ARBA" id="ARBA00002936"/>
    </source>
</evidence>
<dbReference type="AlphaFoldDB" id="A0A7K7A916"/>
<evidence type="ECO:0000313" key="17">
    <source>
        <dbReference type="Proteomes" id="UP000538817"/>
    </source>
</evidence>
<proteinExistence type="inferred from homology"/>
<feature type="transmembrane region" description="Helical" evidence="14">
    <location>
        <begin position="98"/>
        <end position="120"/>
    </location>
</feature>
<feature type="non-terminal residue" evidence="16">
    <location>
        <position position="1"/>
    </location>
</feature>
<keyword evidence="8 13" id="KW-0297">G-protein coupled receptor</keyword>
<dbReference type="PANTHER" id="PTHR48018">
    <property type="entry name" value="OLFACTORY RECEPTOR"/>
    <property type="match status" value="1"/>
</dbReference>
<evidence type="ECO:0000256" key="11">
    <source>
        <dbReference type="ARBA" id="ARBA00023180"/>
    </source>
</evidence>
<dbReference type="Pfam" id="PF13853">
    <property type="entry name" value="7tm_4"/>
    <property type="match status" value="1"/>
</dbReference>
<keyword evidence="17" id="KW-1185">Reference proteome</keyword>
<dbReference type="GO" id="GO:0004930">
    <property type="term" value="F:G protein-coupled receptor activity"/>
    <property type="evidence" value="ECO:0007669"/>
    <property type="project" value="UniProtKB-KW"/>
</dbReference>
<evidence type="ECO:0000256" key="14">
    <source>
        <dbReference type="RuleBase" id="RU363047"/>
    </source>
</evidence>
<evidence type="ECO:0000256" key="6">
    <source>
        <dbReference type="ARBA" id="ARBA00022725"/>
    </source>
</evidence>
<keyword evidence="3 14" id="KW-1003">Cell membrane</keyword>
<feature type="transmembrane region" description="Helical" evidence="14">
    <location>
        <begin position="141"/>
        <end position="174"/>
    </location>
</feature>
<feature type="transmembrane region" description="Helical" evidence="14">
    <location>
        <begin position="27"/>
        <end position="49"/>
    </location>
</feature>
<dbReference type="PRINTS" id="PR00237">
    <property type="entry name" value="GPCRRHODOPSN"/>
</dbReference>
<dbReference type="GO" id="GO:0005886">
    <property type="term" value="C:plasma membrane"/>
    <property type="evidence" value="ECO:0007669"/>
    <property type="project" value="UniProtKB-SubCell"/>
</dbReference>